<evidence type="ECO:0008006" key="4">
    <source>
        <dbReference type="Google" id="ProtNLM"/>
    </source>
</evidence>
<keyword evidence="3" id="KW-1185">Reference proteome</keyword>
<accession>A0A8S1HK45</accession>
<protein>
    <recommendedName>
        <fullName evidence="4">Tudor domain-containing protein</fullName>
    </recommendedName>
</protein>
<organism evidence="2 3">
    <name type="scientific">Caenorhabditis auriculariae</name>
    <dbReference type="NCBI Taxonomy" id="2777116"/>
    <lineage>
        <taxon>Eukaryota</taxon>
        <taxon>Metazoa</taxon>
        <taxon>Ecdysozoa</taxon>
        <taxon>Nematoda</taxon>
        <taxon>Chromadorea</taxon>
        <taxon>Rhabditida</taxon>
        <taxon>Rhabditina</taxon>
        <taxon>Rhabditomorpha</taxon>
        <taxon>Rhabditoidea</taxon>
        <taxon>Rhabditidae</taxon>
        <taxon>Peloderinae</taxon>
        <taxon>Caenorhabditis</taxon>
    </lineage>
</organism>
<evidence type="ECO:0000313" key="3">
    <source>
        <dbReference type="Proteomes" id="UP000835052"/>
    </source>
</evidence>
<feature type="compositionally biased region" description="Polar residues" evidence="1">
    <location>
        <begin position="13"/>
        <end position="26"/>
    </location>
</feature>
<name>A0A8S1HK45_9PELO</name>
<sequence length="447" mass="50479">MDPHPVKTEAPSPISTPIQPLLNISMSGRGETRPFGSPPEEDIVSFARSLTNRKKLLKDCSSNQMMMINFSPDVFKVTTEFTGTEIVQLSPEVNIGRLKLEFKTLRTAVFSDFAWLADVRSKQYRLSDGFYLCSVLHPVAPAHVIMGAEVPANTQIMEQINDEIQKVPLLPLDVKKIVPGMECIYAYESAGFTYLRALILGGTSNGQGAKIILVDHHTFYALDAEFSSLRQMAPQFSLKRLKTRIFLGQIRGVDGVKRKLQDEVHEKILKERNQGEVVCAVFGTDKPNEVNLIDYVMMENGEDKDWISKYLLSSDSANPAPKHPDFLNLTLALQVCDRLPQPDRFSNPELGHFEEQGAHNQDQMEVFEHVPSPVEESQVEMRDAESSPERIEVAEVSQRETTSKNSELRIQLLTELGLEAITRNNFASYLRYHESIMEQSRLAYFSQ</sequence>
<dbReference type="Proteomes" id="UP000835052">
    <property type="component" value="Unassembled WGS sequence"/>
</dbReference>
<evidence type="ECO:0000313" key="2">
    <source>
        <dbReference type="EMBL" id="CAD6195377.1"/>
    </source>
</evidence>
<feature type="region of interest" description="Disordered" evidence="1">
    <location>
        <begin position="372"/>
        <end position="405"/>
    </location>
</feature>
<reference evidence="2" key="1">
    <citation type="submission" date="2020-10" db="EMBL/GenBank/DDBJ databases">
        <authorList>
            <person name="Kikuchi T."/>
        </authorList>
    </citation>
    <scope>NUCLEOTIDE SEQUENCE</scope>
    <source>
        <strain evidence="2">NKZ352</strain>
    </source>
</reference>
<gene>
    <name evidence="2" type="ORF">CAUJ_LOCUS11296</name>
</gene>
<comment type="caution">
    <text evidence="2">The sequence shown here is derived from an EMBL/GenBank/DDBJ whole genome shotgun (WGS) entry which is preliminary data.</text>
</comment>
<feature type="region of interest" description="Disordered" evidence="1">
    <location>
        <begin position="1"/>
        <end position="39"/>
    </location>
</feature>
<feature type="compositionally biased region" description="Basic and acidic residues" evidence="1">
    <location>
        <begin position="379"/>
        <end position="402"/>
    </location>
</feature>
<proteinExistence type="predicted"/>
<dbReference type="EMBL" id="CAJGYM010000054">
    <property type="protein sequence ID" value="CAD6195377.1"/>
    <property type="molecule type" value="Genomic_DNA"/>
</dbReference>
<dbReference type="AlphaFoldDB" id="A0A8S1HK45"/>
<evidence type="ECO:0000256" key="1">
    <source>
        <dbReference type="SAM" id="MobiDB-lite"/>
    </source>
</evidence>